<sequence>MKTSAMLIRPCHVLRWIAPLVLLLWGSAALADQPSIPDTLQQRIAACTTCHGVHGEGSPGSGFFPRLAGKPAGYLALQLQNFQRGLRKYAPMEYTVRQLSPAYMREIAEYFASQQVPYQHKPVPDLPSSVLQRGEQLATVGDPTLKVPPCQACHGKTLTGTEPSVPGLVGLPYDYISSQLGSWRTGTRASAAPDCMSDIANRLQPADITAIAAWLASKEVPSDTHAQPAGSITPPLRCGVLEGRGGGA</sequence>
<keyword evidence="2 4" id="KW-0479">Metal-binding</keyword>
<evidence type="ECO:0000313" key="8">
    <source>
        <dbReference type="Proteomes" id="UP000663181"/>
    </source>
</evidence>
<keyword evidence="1 4" id="KW-0349">Heme</keyword>
<feature type="signal peptide" evidence="5">
    <location>
        <begin position="1"/>
        <end position="31"/>
    </location>
</feature>
<organism evidence="7 8">
    <name type="scientific">Dyella caseinilytica</name>
    <dbReference type="NCBI Taxonomy" id="1849581"/>
    <lineage>
        <taxon>Bacteria</taxon>
        <taxon>Pseudomonadati</taxon>
        <taxon>Pseudomonadota</taxon>
        <taxon>Gammaproteobacteria</taxon>
        <taxon>Lysobacterales</taxon>
        <taxon>Rhodanobacteraceae</taxon>
        <taxon>Dyella</taxon>
    </lineage>
</organism>
<reference evidence="7 8" key="1">
    <citation type="submission" date="2020-10" db="EMBL/GenBank/DDBJ databases">
        <title>Phylogeny of dyella-like bacteria.</title>
        <authorList>
            <person name="Fu J."/>
        </authorList>
    </citation>
    <scope>NUCLEOTIDE SEQUENCE [LARGE SCALE GENOMIC DNA]</scope>
    <source>
        <strain evidence="7 8">DHOB09</strain>
    </source>
</reference>
<evidence type="ECO:0000259" key="6">
    <source>
        <dbReference type="PROSITE" id="PS51007"/>
    </source>
</evidence>
<dbReference type="InterPro" id="IPR009056">
    <property type="entry name" value="Cyt_c-like_dom"/>
</dbReference>
<feature type="domain" description="Cytochrome c" evidence="6">
    <location>
        <begin position="136"/>
        <end position="219"/>
    </location>
</feature>
<gene>
    <name evidence="7" type="ORF">ISN74_14290</name>
</gene>
<keyword evidence="3 4" id="KW-0408">Iron</keyword>
<accession>A0ABX7GQC1</accession>
<protein>
    <submittedName>
        <fullName evidence="7">C-type cytochrome</fullName>
    </submittedName>
</protein>
<dbReference type="PANTHER" id="PTHR33751">
    <property type="entry name" value="CBB3-TYPE CYTOCHROME C OXIDASE SUBUNIT FIXP"/>
    <property type="match status" value="1"/>
</dbReference>
<evidence type="ECO:0000256" key="4">
    <source>
        <dbReference type="PROSITE-ProRule" id="PRU00433"/>
    </source>
</evidence>
<evidence type="ECO:0000256" key="5">
    <source>
        <dbReference type="SAM" id="SignalP"/>
    </source>
</evidence>
<dbReference type="PROSITE" id="PS51007">
    <property type="entry name" value="CYTC"/>
    <property type="match status" value="2"/>
</dbReference>
<dbReference type="InterPro" id="IPR036909">
    <property type="entry name" value="Cyt_c-like_dom_sf"/>
</dbReference>
<keyword evidence="5" id="KW-0732">Signal</keyword>
<dbReference type="PANTHER" id="PTHR33751:SF11">
    <property type="entry name" value="BLL4483 PROTEIN"/>
    <property type="match status" value="1"/>
</dbReference>
<evidence type="ECO:0000313" key="7">
    <source>
        <dbReference type="EMBL" id="QRN52627.1"/>
    </source>
</evidence>
<name>A0ABX7GQC1_9GAMM</name>
<evidence type="ECO:0000256" key="3">
    <source>
        <dbReference type="ARBA" id="ARBA00023004"/>
    </source>
</evidence>
<dbReference type="EMBL" id="CP064030">
    <property type="protein sequence ID" value="QRN52627.1"/>
    <property type="molecule type" value="Genomic_DNA"/>
</dbReference>
<dbReference type="Pfam" id="PF00034">
    <property type="entry name" value="Cytochrom_C"/>
    <property type="match status" value="1"/>
</dbReference>
<dbReference type="Gene3D" id="1.10.760.10">
    <property type="entry name" value="Cytochrome c-like domain"/>
    <property type="match status" value="2"/>
</dbReference>
<feature type="chain" id="PRO_5046484199" evidence="5">
    <location>
        <begin position="32"/>
        <end position="248"/>
    </location>
</feature>
<feature type="domain" description="Cytochrome c" evidence="6">
    <location>
        <begin position="31"/>
        <end position="115"/>
    </location>
</feature>
<proteinExistence type="predicted"/>
<dbReference type="InterPro" id="IPR050597">
    <property type="entry name" value="Cytochrome_c_Oxidase_Subunit"/>
</dbReference>
<dbReference type="SUPFAM" id="SSF46626">
    <property type="entry name" value="Cytochrome c"/>
    <property type="match status" value="2"/>
</dbReference>
<evidence type="ECO:0000256" key="1">
    <source>
        <dbReference type="ARBA" id="ARBA00022617"/>
    </source>
</evidence>
<keyword evidence="8" id="KW-1185">Reference proteome</keyword>
<evidence type="ECO:0000256" key="2">
    <source>
        <dbReference type="ARBA" id="ARBA00022723"/>
    </source>
</evidence>
<dbReference type="Proteomes" id="UP000663181">
    <property type="component" value="Chromosome"/>
</dbReference>